<dbReference type="RefSeq" id="WP_122637490.1">
    <property type="nucleotide sequence ID" value="NZ_QWIU01000002.1"/>
</dbReference>
<dbReference type="EMBL" id="QWIU01000002">
    <property type="protein sequence ID" value="RNA63543.1"/>
    <property type="molecule type" value="Genomic_DNA"/>
</dbReference>
<sequence>MKNEKVIGITLLFYQRKKRNYIAFLKSYIVRIKNWNDLQIKIKKIVSVVERLEYLGIEDIFYVSGTFKEKEVLGKSYMDEIVKIKDAKKLLLKQDKYTCKFQINKQKEKWFLFSLIYFYNDKSIGDRLSISCFTPIFAADVEKAKVKVRKFYETEVFLKKIVLFKLDKMSYTNLRYIGIEDISYVEEDVKKGGAYECRFKTYRKFEKIKDLQPSTKKIQKSFKQVMNI</sequence>
<proteinExistence type="predicted"/>
<evidence type="ECO:0000313" key="2">
    <source>
        <dbReference type="Proteomes" id="UP000278775"/>
    </source>
</evidence>
<accession>A0A3M7TJ05</accession>
<comment type="caution">
    <text evidence="1">The sequence shown here is derived from an EMBL/GenBank/DDBJ whole genome shotgun (WGS) entry which is preliminary data.</text>
</comment>
<dbReference type="OrthoDB" id="9914331at2"/>
<dbReference type="AlphaFoldDB" id="A0A3M7TJ05"/>
<organism evidence="1 2">
    <name type="scientific">Chryseobacterium nematophagum</name>
    <dbReference type="NCBI Taxonomy" id="2305228"/>
    <lineage>
        <taxon>Bacteria</taxon>
        <taxon>Pseudomonadati</taxon>
        <taxon>Bacteroidota</taxon>
        <taxon>Flavobacteriia</taxon>
        <taxon>Flavobacteriales</taxon>
        <taxon>Weeksellaceae</taxon>
        <taxon>Chryseobacterium group</taxon>
        <taxon>Chryseobacterium</taxon>
    </lineage>
</organism>
<protein>
    <submittedName>
        <fullName evidence="1">Uncharacterized protein</fullName>
    </submittedName>
</protein>
<name>A0A3M7TJ05_9FLAO</name>
<dbReference type="Proteomes" id="UP000278775">
    <property type="component" value="Unassembled WGS sequence"/>
</dbReference>
<evidence type="ECO:0000313" key="1">
    <source>
        <dbReference type="EMBL" id="RNA63543.1"/>
    </source>
</evidence>
<gene>
    <name evidence="1" type="ORF">D1631_17300</name>
</gene>
<reference evidence="1 2" key="1">
    <citation type="submission" date="2018-08" db="EMBL/GenBank/DDBJ databases">
        <title>Chryseobacterium nematophagum: a novel matrix digesting pathogen of nematodes.</title>
        <authorList>
            <person name="Page A."/>
            <person name="Roberts M."/>
            <person name="Felix M.-A."/>
            <person name="Weir W."/>
        </authorList>
    </citation>
    <scope>NUCLEOTIDE SEQUENCE [LARGE SCALE GENOMIC DNA]</scope>
    <source>
        <strain evidence="1 2">JUb129</strain>
    </source>
</reference>